<comment type="catalytic activity">
    <reaction evidence="8">
        <text>a hydroperoxide + [protein]-dithiol = [protein]-disulfide + an alcohol + H2O</text>
        <dbReference type="Rhea" id="RHEA:10008"/>
        <dbReference type="Rhea" id="RHEA-COMP:10593"/>
        <dbReference type="Rhea" id="RHEA-COMP:10594"/>
        <dbReference type="ChEBI" id="CHEBI:15377"/>
        <dbReference type="ChEBI" id="CHEBI:29950"/>
        <dbReference type="ChEBI" id="CHEBI:30879"/>
        <dbReference type="ChEBI" id="CHEBI:35924"/>
        <dbReference type="ChEBI" id="CHEBI:50058"/>
    </reaction>
</comment>
<keyword evidence="4 9" id="KW-0676">Redox-active center</keyword>
<evidence type="ECO:0000256" key="10">
    <source>
        <dbReference type="PIRSR" id="PIRSR000239-1"/>
    </source>
</evidence>
<dbReference type="GO" id="GO:0005739">
    <property type="term" value="C:mitochondrion"/>
    <property type="evidence" value="ECO:0007669"/>
    <property type="project" value="TreeGrafter"/>
</dbReference>
<dbReference type="InterPro" id="IPR045020">
    <property type="entry name" value="PRX_1cys"/>
</dbReference>
<dbReference type="PANTHER" id="PTHR43503">
    <property type="entry name" value="MCG48959-RELATED"/>
    <property type="match status" value="1"/>
</dbReference>
<dbReference type="FunFam" id="3.30.1020.10:FF:000001">
    <property type="entry name" value="1-Cys peroxiredoxin"/>
    <property type="match status" value="1"/>
</dbReference>
<dbReference type="GO" id="GO:0045454">
    <property type="term" value="P:cell redox homeostasis"/>
    <property type="evidence" value="ECO:0007669"/>
    <property type="project" value="TreeGrafter"/>
</dbReference>
<evidence type="ECO:0000256" key="2">
    <source>
        <dbReference type="ARBA" id="ARBA00022862"/>
    </source>
</evidence>
<feature type="domain" description="Thioredoxin" evidence="11">
    <location>
        <begin position="2"/>
        <end position="165"/>
    </location>
</feature>
<dbReference type="GO" id="GO:0051920">
    <property type="term" value="F:peroxiredoxin activity"/>
    <property type="evidence" value="ECO:0007669"/>
    <property type="project" value="InterPro"/>
</dbReference>
<dbReference type="Gene3D" id="3.30.1020.10">
    <property type="entry name" value="Antioxidant, Horf6, Chain A, domain2"/>
    <property type="match status" value="1"/>
</dbReference>
<evidence type="ECO:0000256" key="5">
    <source>
        <dbReference type="ARBA" id="ARBA00025719"/>
    </source>
</evidence>
<dbReference type="InterPro" id="IPR024706">
    <property type="entry name" value="Peroxiredoxin_AhpC-typ"/>
</dbReference>
<organism evidence="12">
    <name type="scientific">Xenopsylla cheopis</name>
    <name type="common">Oriental rat flea</name>
    <name type="synonym">Pulex cheopis</name>
    <dbReference type="NCBI Taxonomy" id="163159"/>
    <lineage>
        <taxon>Eukaryota</taxon>
        <taxon>Metazoa</taxon>
        <taxon>Ecdysozoa</taxon>
        <taxon>Arthropoda</taxon>
        <taxon>Hexapoda</taxon>
        <taxon>Insecta</taxon>
        <taxon>Pterygota</taxon>
        <taxon>Neoptera</taxon>
        <taxon>Endopterygota</taxon>
        <taxon>Siphonaptera</taxon>
        <taxon>Pulicidae</taxon>
        <taxon>Xenopsyllinae</taxon>
        <taxon>Xenopsylla</taxon>
    </lineage>
</organism>
<evidence type="ECO:0000256" key="4">
    <source>
        <dbReference type="ARBA" id="ARBA00023284"/>
    </source>
</evidence>
<comment type="function">
    <text evidence="7">Thiol-specific peroxidase that catalyzes the reduction of hydrogen peroxide and organic hydroperoxides to water and alcohols, respectively. Plays a role in cell protection against oxidative stress by detoxifying peroxides.</text>
</comment>
<evidence type="ECO:0000256" key="3">
    <source>
        <dbReference type="ARBA" id="ARBA00023002"/>
    </source>
</evidence>
<dbReference type="Pfam" id="PF00578">
    <property type="entry name" value="AhpC-TSA"/>
    <property type="match status" value="1"/>
</dbReference>
<dbReference type="InterPro" id="IPR036249">
    <property type="entry name" value="Thioredoxin-like_sf"/>
</dbReference>
<dbReference type="InterPro" id="IPR013766">
    <property type="entry name" value="Thioredoxin_domain"/>
</dbReference>
<dbReference type="Gene3D" id="3.40.30.10">
    <property type="entry name" value="Glutaredoxin"/>
    <property type="match status" value="1"/>
</dbReference>
<sequence>MVNLGETFPNYSLKTTIGDITFHDYVQNSWGILFSHPADFTPVCTTELARVVKLMPEFEKRNVKVIALSCDNVETHLEWSKDILSYAGEMTKTFPYPIIDDSSRELAVKLRMIDPDEKDKDGMPMTARAVFVVDPKKKLRLSILYPATTGRNFDEILRVIDSLQMTDKNLVATPADWKAGQECMILPNVKQEDIPTLFPGGMSMYNVPSGKKYMRLTPCPKKD</sequence>
<proteinExistence type="inferred from homology"/>
<evidence type="ECO:0000256" key="1">
    <source>
        <dbReference type="ARBA" id="ARBA00022559"/>
    </source>
</evidence>
<keyword evidence="3 9" id="KW-0560">Oxidoreductase</keyword>
<name>A0A6M2DLZ8_XENCH</name>
<dbReference type="InterPro" id="IPR000866">
    <property type="entry name" value="AhpC/TSA"/>
</dbReference>
<evidence type="ECO:0000256" key="7">
    <source>
        <dbReference type="ARBA" id="ARBA00037420"/>
    </source>
</evidence>
<dbReference type="PROSITE" id="PS51352">
    <property type="entry name" value="THIOREDOXIN_2"/>
    <property type="match status" value="1"/>
</dbReference>
<keyword evidence="1 9" id="KW-0575">Peroxidase</keyword>
<evidence type="ECO:0000259" key="11">
    <source>
        <dbReference type="PROSITE" id="PS51352"/>
    </source>
</evidence>
<dbReference type="SUPFAM" id="SSF52833">
    <property type="entry name" value="Thioredoxin-like"/>
    <property type="match status" value="1"/>
</dbReference>
<evidence type="ECO:0000256" key="8">
    <source>
        <dbReference type="ARBA" id="ARBA00051132"/>
    </source>
</evidence>
<protein>
    <recommendedName>
        <fullName evidence="6">1-Cys peroxiredoxin</fullName>
    </recommendedName>
</protein>
<dbReference type="EMBL" id="GIIL01003340">
    <property type="protein sequence ID" value="NOV47066.1"/>
    <property type="molecule type" value="Transcribed_RNA"/>
</dbReference>
<accession>A0A6M2DLZ8</accession>
<dbReference type="GO" id="GO:0005829">
    <property type="term" value="C:cytosol"/>
    <property type="evidence" value="ECO:0007669"/>
    <property type="project" value="TreeGrafter"/>
</dbReference>
<dbReference type="FunFam" id="3.40.30.10:FF:000011">
    <property type="entry name" value="Peroxiredoxin PRX1"/>
    <property type="match status" value="1"/>
</dbReference>
<feature type="active site" description="Cysteine sulfenic acid (-SOH) intermediate; for peroxidase activity" evidence="10">
    <location>
        <position position="44"/>
    </location>
</feature>
<evidence type="ECO:0000256" key="9">
    <source>
        <dbReference type="PIRNR" id="PIRNR000239"/>
    </source>
</evidence>
<dbReference type="AlphaFoldDB" id="A0A6M2DLZ8"/>
<keyword evidence="2 9" id="KW-0049">Antioxidant</keyword>
<evidence type="ECO:0000256" key="6">
    <source>
        <dbReference type="ARBA" id="ARBA00026176"/>
    </source>
</evidence>
<dbReference type="CDD" id="cd03016">
    <property type="entry name" value="PRX_1cys"/>
    <property type="match status" value="1"/>
</dbReference>
<comment type="similarity">
    <text evidence="5">Belongs to the peroxiredoxin family. Prx6 subfamily.</text>
</comment>
<dbReference type="Pfam" id="PF10417">
    <property type="entry name" value="1-cysPrx_C"/>
    <property type="match status" value="1"/>
</dbReference>
<dbReference type="PIRSF" id="PIRSF000239">
    <property type="entry name" value="AHPC"/>
    <property type="match status" value="1"/>
</dbReference>
<dbReference type="InterPro" id="IPR019479">
    <property type="entry name" value="Peroxiredoxin_C"/>
</dbReference>
<dbReference type="PANTHER" id="PTHR43503:SF4">
    <property type="entry name" value="PEROXIREDOXIN-6"/>
    <property type="match status" value="1"/>
</dbReference>
<reference evidence="12" key="1">
    <citation type="submission" date="2020-03" db="EMBL/GenBank/DDBJ databases">
        <title>Transcriptomic Profiling of the Digestive Tract of the Rat Flea, Xenopsylla cheopis, Following Blood Feeding and Infection with Yersinia pestis.</title>
        <authorList>
            <person name="Bland D.M."/>
            <person name="Martens C.A."/>
            <person name="Virtaneva K."/>
            <person name="Kanakabandi K."/>
            <person name="Long D."/>
            <person name="Rosenke R."/>
            <person name="Saturday G.A."/>
            <person name="Hoyt F.H."/>
            <person name="Bruno D.P."/>
            <person name="Ribeiro J.M.C."/>
            <person name="Hinnebusch J."/>
        </authorList>
    </citation>
    <scope>NUCLEOTIDE SEQUENCE</scope>
</reference>
<evidence type="ECO:0000313" key="12">
    <source>
        <dbReference type="EMBL" id="NOV47066.1"/>
    </source>
</evidence>